<keyword evidence="1" id="KW-1133">Transmembrane helix</keyword>
<dbReference type="RefSeq" id="WP_249332413.1">
    <property type="nucleotide sequence ID" value="NZ_JACRSY010000009.1"/>
</dbReference>
<dbReference type="PANTHER" id="PTHR36833:SF1">
    <property type="entry name" value="INTEGRAL MEMBRANE TRANSPORT PROTEIN"/>
    <property type="match status" value="1"/>
</dbReference>
<feature type="transmembrane region" description="Helical" evidence="1">
    <location>
        <begin position="232"/>
        <end position="254"/>
    </location>
</feature>
<accession>A0A926EFC9</accession>
<dbReference type="PANTHER" id="PTHR36833">
    <property type="entry name" value="SLR0610 PROTEIN-RELATED"/>
    <property type="match status" value="1"/>
</dbReference>
<gene>
    <name evidence="2" type="ORF">H8718_07060</name>
</gene>
<evidence type="ECO:0000313" key="3">
    <source>
        <dbReference type="Proteomes" id="UP000655830"/>
    </source>
</evidence>
<dbReference type="Pfam" id="PF06182">
    <property type="entry name" value="ABC2_membrane_6"/>
    <property type="match status" value="1"/>
</dbReference>
<evidence type="ECO:0000256" key="1">
    <source>
        <dbReference type="SAM" id="Phobius"/>
    </source>
</evidence>
<keyword evidence="1" id="KW-0812">Transmembrane</keyword>
<protein>
    <submittedName>
        <fullName evidence="2">ABC-2 family transporter protein</fullName>
    </submittedName>
</protein>
<sequence length="266" mass="30523">MTTINKFISLYIKLMIQQLKCMMAYKMDFLIMLAFTFFTQISGLFFIYLIFSKIPYIDGWNMWEVIFMYGMIYFTEGVINFLFEGTWLLGQYIHSGNLDRYILRPLPIGMQVLATKINLDGFGKILISACMMAKALSMLEVNWNLAKVGMFILFILSASIIRVCLNLSANCTCFWLKSGNTSFAHLIHTFSEFGKYPLTIFQTGIQFVLIFIIPYAFISFFPTLYILDRGEYAVIGLLTPVVALITICITFVIFKLGLRVYDSPGN</sequence>
<proteinExistence type="predicted"/>
<dbReference type="InterPro" id="IPR010390">
    <property type="entry name" value="ABC-2_transporter-like"/>
</dbReference>
<dbReference type="AlphaFoldDB" id="A0A926EFC9"/>
<keyword evidence="1" id="KW-0472">Membrane</keyword>
<feature type="transmembrane region" description="Helical" evidence="1">
    <location>
        <begin position="145"/>
        <end position="165"/>
    </location>
</feature>
<keyword evidence="3" id="KW-1185">Reference proteome</keyword>
<reference evidence="2" key="1">
    <citation type="submission" date="2020-08" db="EMBL/GenBank/DDBJ databases">
        <title>Genome public.</title>
        <authorList>
            <person name="Liu C."/>
            <person name="Sun Q."/>
        </authorList>
    </citation>
    <scope>NUCLEOTIDE SEQUENCE</scope>
    <source>
        <strain evidence="2">NSJ-12</strain>
    </source>
</reference>
<name>A0A926EFC9_9FIRM</name>
<feature type="transmembrane region" description="Helical" evidence="1">
    <location>
        <begin position="63"/>
        <end position="83"/>
    </location>
</feature>
<evidence type="ECO:0000313" key="2">
    <source>
        <dbReference type="EMBL" id="MBC8579283.1"/>
    </source>
</evidence>
<feature type="transmembrane region" description="Helical" evidence="1">
    <location>
        <begin position="205"/>
        <end position="226"/>
    </location>
</feature>
<feature type="transmembrane region" description="Helical" evidence="1">
    <location>
        <begin position="29"/>
        <end position="51"/>
    </location>
</feature>
<dbReference type="EMBL" id="JACRSY010000009">
    <property type="protein sequence ID" value="MBC8579283.1"/>
    <property type="molecule type" value="Genomic_DNA"/>
</dbReference>
<organism evidence="2 3">
    <name type="scientific">Zhenhengia yiwuensis</name>
    <dbReference type="NCBI Taxonomy" id="2763666"/>
    <lineage>
        <taxon>Bacteria</taxon>
        <taxon>Bacillati</taxon>
        <taxon>Bacillota</taxon>
        <taxon>Clostridia</taxon>
        <taxon>Lachnospirales</taxon>
        <taxon>Lachnospiraceae</taxon>
        <taxon>Zhenhengia</taxon>
    </lineage>
</organism>
<comment type="caution">
    <text evidence="2">The sequence shown here is derived from an EMBL/GenBank/DDBJ whole genome shotgun (WGS) entry which is preliminary data.</text>
</comment>
<dbReference type="Proteomes" id="UP000655830">
    <property type="component" value="Unassembled WGS sequence"/>
</dbReference>